<dbReference type="Gene3D" id="1.20.1720.10">
    <property type="entry name" value="Multidrug resistance protein D"/>
    <property type="match status" value="1"/>
</dbReference>
<feature type="transmembrane region" description="Helical" evidence="6">
    <location>
        <begin position="416"/>
        <end position="443"/>
    </location>
</feature>
<feature type="transmembrane region" description="Helical" evidence="6">
    <location>
        <begin position="94"/>
        <end position="113"/>
    </location>
</feature>
<feature type="transmembrane region" description="Helical" evidence="6">
    <location>
        <begin position="389"/>
        <end position="410"/>
    </location>
</feature>
<dbReference type="PANTHER" id="PTHR23501:SF154">
    <property type="entry name" value="MULTIDRUG-EFFLUX TRANSPORTER RV1634-RELATED"/>
    <property type="match status" value="1"/>
</dbReference>
<name>K6WC57_9MICO</name>
<dbReference type="SUPFAM" id="SSF103473">
    <property type="entry name" value="MFS general substrate transporter"/>
    <property type="match status" value="1"/>
</dbReference>
<evidence type="ECO:0000256" key="1">
    <source>
        <dbReference type="ARBA" id="ARBA00004651"/>
    </source>
</evidence>
<dbReference type="GO" id="GO:0005886">
    <property type="term" value="C:plasma membrane"/>
    <property type="evidence" value="ECO:0007669"/>
    <property type="project" value="UniProtKB-SubCell"/>
</dbReference>
<feature type="transmembrane region" description="Helical" evidence="6">
    <location>
        <begin position="266"/>
        <end position="283"/>
    </location>
</feature>
<dbReference type="STRING" id="1184609.KILIM_050_00020"/>
<keyword evidence="9" id="KW-1185">Reference proteome</keyword>
<feature type="region of interest" description="Disordered" evidence="5">
    <location>
        <begin position="212"/>
        <end position="255"/>
    </location>
</feature>
<proteinExistence type="predicted"/>
<dbReference type="RefSeq" id="WP_006593352.1">
    <property type="nucleotide sequence ID" value="NZ_BAHD01000050.1"/>
</dbReference>
<keyword evidence="3 6" id="KW-1133">Transmembrane helix</keyword>
<gene>
    <name evidence="8" type="ORF">KILIM_050_00020</name>
</gene>
<evidence type="ECO:0000256" key="2">
    <source>
        <dbReference type="ARBA" id="ARBA00022692"/>
    </source>
</evidence>
<dbReference type="Gene3D" id="1.20.1250.20">
    <property type="entry name" value="MFS general substrate transporter like domains"/>
    <property type="match status" value="1"/>
</dbReference>
<dbReference type="GO" id="GO:0022857">
    <property type="term" value="F:transmembrane transporter activity"/>
    <property type="evidence" value="ECO:0007669"/>
    <property type="project" value="InterPro"/>
</dbReference>
<evidence type="ECO:0000256" key="6">
    <source>
        <dbReference type="SAM" id="Phobius"/>
    </source>
</evidence>
<dbReference type="PROSITE" id="PS50850">
    <property type="entry name" value="MFS"/>
    <property type="match status" value="1"/>
</dbReference>
<feature type="transmembrane region" description="Helical" evidence="6">
    <location>
        <begin position="295"/>
        <end position="313"/>
    </location>
</feature>
<evidence type="ECO:0000313" key="8">
    <source>
        <dbReference type="EMBL" id="GAB96820.1"/>
    </source>
</evidence>
<dbReference type="PANTHER" id="PTHR23501">
    <property type="entry name" value="MAJOR FACILITATOR SUPERFAMILY"/>
    <property type="match status" value="1"/>
</dbReference>
<keyword evidence="2 6" id="KW-0812">Transmembrane</keyword>
<dbReference type="Proteomes" id="UP000008366">
    <property type="component" value="Unassembled WGS sequence"/>
</dbReference>
<evidence type="ECO:0000256" key="5">
    <source>
        <dbReference type="SAM" id="MobiDB-lite"/>
    </source>
</evidence>
<protein>
    <submittedName>
        <fullName evidence="8">Putative drug resistance protein</fullName>
    </submittedName>
</protein>
<reference evidence="8 9" key="1">
    <citation type="submission" date="2012-08" db="EMBL/GenBank/DDBJ databases">
        <title>Whole genome shotgun sequence of Kineosphaera limosa NBRC 100340.</title>
        <authorList>
            <person name="Yoshida I."/>
            <person name="Isaki S."/>
            <person name="Hosoyama A."/>
            <person name="Tsuchikane K."/>
            <person name="Katsumata H."/>
            <person name="Ando Y."/>
            <person name="Ohji S."/>
            <person name="Hamada M."/>
            <person name="Tamura T."/>
            <person name="Yamazoe A."/>
            <person name="Yamazaki S."/>
            <person name="Fujita N."/>
        </authorList>
    </citation>
    <scope>NUCLEOTIDE SEQUENCE [LARGE SCALE GENOMIC DNA]</scope>
    <source>
        <strain evidence="8 9">NBRC 100340</strain>
    </source>
</reference>
<feature type="transmembrane region" description="Helical" evidence="6">
    <location>
        <begin position="485"/>
        <end position="505"/>
    </location>
</feature>
<evidence type="ECO:0000256" key="4">
    <source>
        <dbReference type="ARBA" id="ARBA00023136"/>
    </source>
</evidence>
<feature type="transmembrane region" description="Helical" evidence="6">
    <location>
        <begin position="455"/>
        <end position="479"/>
    </location>
</feature>
<feature type="compositionally biased region" description="Low complexity" evidence="5">
    <location>
        <begin position="225"/>
        <end position="255"/>
    </location>
</feature>
<evidence type="ECO:0000313" key="9">
    <source>
        <dbReference type="Proteomes" id="UP000008366"/>
    </source>
</evidence>
<feature type="transmembrane region" description="Helical" evidence="6">
    <location>
        <begin position="325"/>
        <end position="349"/>
    </location>
</feature>
<sequence length="511" mass="51139">MPDSGAGPGPRSRAADPAPAPFAPEFRALTTALLALITIVAFQEMAISTVMPTIAADLQAAGGYALAFSVMFTAQLLAIVLARAWIETRGPLSAMRLGQVFVVLGGLLAGLAPNLPVFLAGRVCTGLGGGFVIVAIYVTVGAVYPVRLRPKIFAWISAAWVLPSILGPLVAAGLAALWSWRLVFLLVVPAVGWILIALSRVGHLTTAAENPVAPDQGTLSERADPTAQASQASDAAAGAASTSPPAGRRAGSAGSAGSARSAARRAVVIAVLVAAGAGLFQWAGTRLVPPQPLPVAGLLIGLALLGATLPRLLPPGALALRRGLPSVIVARGLFTGAFNGSVAFVPLYLVSQRDLSQASAGLILALASIGWSLGAYLQGRERLADSGPALVVVGALCVTGGVGSFALLALTGAPTLLAVPAGALLGIGMGLGTTAQSVLMLALAPRAQHPAASSALMLSDTLGAALGISVTGTVYASLASSPGDVLFPAVWATSVAIGIVALLAARRVIAR</sequence>
<dbReference type="InterPro" id="IPR011701">
    <property type="entry name" value="MFS"/>
</dbReference>
<accession>K6WC57</accession>
<keyword evidence="4 6" id="KW-0472">Membrane</keyword>
<comment type="caution">
    <text evidence="8">The sequence shown here is derived from an EMBL/GenBank/DDBJ whole genome shotgun (WGS) entry which is preliminary data.</text>
</comment>
<feature type="transmembrane region" description="Helical" evidence="6">
    <location>
        <begin position="178"/>
        <end position="198"/>
    </location>
</feature>
<dbReference type="eggNOG" id="COG0477">
    <property type="taxonomic scope" value="Bacteria"/>
</dbReference>
<feature type="transmembrane region" description="Helical" evidence="6">
    <location>
        <begin position="152"/>
        <end position="172"/>
    </location>
</feature>
<dbReference type="AlphaFoldDB" id="K6WC57"/>
<feature type="transmembrane region" description="Helical" evidence="6">
    <location>
        <begin position="355"/>
        <end position="377"/>
    </location>
</feature>
<evidence type="ECO:0000259" key="7">
    <source>
        <dbReference type="PROSITE" id="PS50850"/>
    </source>
</evidence>
<feature type="transmembrane region" description="Helical" evidence="6">
    <location>
        <begin position="61"/>
        <end position="82"/>
    </location>
</feature>
<dbReference type="Pfam" id="PF07690">
    <property type="entry name" value="MFS_1"/>
    <property type="match status" value="1"/>
</dbReference>
<feature type="transmembrane region" description="Helical" evidence="6">
    <location>
        <begin position="119"/>
        <end position="140"/>
    </location>
</feature>
<dbReference type="InterPro" id="IPR036259">
    <property type="entry name" value="MFS_trans_sf"/>
</dbReference>
<evidence type="ECO:0000256" key="3">
    <source>
        <dbReference type="ARBA" id="ARBA00022989"/>
    </source>
</evidence>
<feature type="domain" description="Major facilitator superfamily (MFS) profile" evidence="7">
    <location>
        <begin position="29"/>
        <end position="511"/>
    </location>
</feature>
<dbReference type="EMBL" id="BAHD01000050">
    <property type="protein sequence ID" value="GAB96820.1"/>
    <property type="molecule type" value="Genomic_DNA"/>
</dbReference>
<dbReference type="InterPro" id="IPR020846">
    <property type="entry name" value="MFS_dom"/>
</dbReference>
<comment type="subcellular location">
    <subcellularLocation>
        <location evidence="1">Cell membrane</location>
        <topology evidence="1">Multi-pass membrane protein</topology>
    </subcellularLocation>
</comment>
<feature type="transmembrane region" description="Helical" evidence="6">
    <location>
        <begin position="32"/>
        <end position="55"/>
    </location>
</feature>
<organism evidence="8 9">
    <name type="scientific">Kineosphaera limosa NBRC 100340</name>
    <dbReference type="NCBI Taxonomy" id="1184609"/>
    <lineage>
        <taxon>Bacteria</taxon>
        <taxon>Bacillati</taxon>
        <taxon>Actinomycetota</taxon>
        <taxon>Actinomycetes</taxon>
        <taxon>Micrococcales</taxon>
        <taxon>Dermatophilaceae</taxon>
        <taxon>Kineosphaera</taxon>
    </lineage>
</organism>